<sequence length="373" mass="40390">MSWRSVMLGRLCNFQAGGAFPRVDQGSRSGSIPFIKVSDMNLPENHMWILGANNWVSGKVIVHLRAKLIPANSIVFAKIGEALKSERLRIITRPTLIDNNMMAAIACLEMVDPRFLYYLLATLGLSKWAEGSALPYLRQGDLEKIPVTVPNLIEQRGIAATLGALDDKIESNRRIVSQAWALVECKYGAITSSAEARTLGDIMSLEYGKALPATDRHSGTVPVYGSSGITGYHSNSLIRGPAVIVGRKGSIGTVHWSAGPCYPIDTTFYVRPDTAVSLLASFFALKSLDLSAMNSDSAVPGLNRHAVLAQQVDFANDGSLVNWTQESMPIVNRAIAADHENSSLSILRDALLPELLSGHIRVPEAQEVVEAVV</sequence>
<dbReference type="Pfam" id="PF01420">
    <property type="entry name" value="Methylase_S"/>
    <property type="match status" value="2"/>
</dbReference>
<dbReference type="GO" id="GO:0009307">
    <property type="term" value="P:DNA restriction-modification system"/>
    <property type="evidence" value="ECO:0007669"/>
    <property type="project" value="UniProtKB-KW"/>
</dbReference>
<keyword evidence="6" id="KW-1185">Reference proteome</keyword>
<evidence type="ECO:0000256" key="1">
    <source>
        <dbReference type="ARBA" id="ARBA00010923"/>
    </source>
</evidence>
<protein>
    <submittedName>
        <fullName evidence="5">Putative type-1 restriction enzyme specificity protein</fullName>
    </submittedName>
</protein>
<reference evidence="5 6" key="1">
    <citation type="submission" date="2015-01" db="EMBL/GenBank/DDBJ databases">
        <title>Draft genome of the acidophilic iron oxidizer Acidithrix ferrooxidans strain Py-F3.</title>
        <authorList>
            <person name="Poehlein A."/>
            <person name="Eisen S."/>
            <person name="Schloemann M."/>
            <person name="Johnson B.D."/>
            <person name="Daniel R."/>
            <person name="Muehling M."/>
        </authorList>
    </citation>
    <scope>NUCLEOTIDE SEQUENCE [LARGE SCALE GENOMIC DNA]</scope>
    <source>
        <strain evidence="5 6">Py-F3</strain>
    </source>
</reference>
<dbReference type="AlphaFoldDB" id="A0A0D8HK88"/>
<evidence type="ECO:0000256" key="2">
    <source>
        <dbReference type="ARBA" id="ARBA00022747"/>
    </source>
</evidence>
<dbReference type="GO" id="GO:0003677">
    <property type="term" value="F:DNA binding"/>
    <property type="evidence" value="ECO:0007669"/>
    <property type="project" value="UniProtKB-KW"/>
</dbReference>
<feature type="domain" description="Type I restriction modification DNA specificity" evidence="4">
    <location>
        <begin position="195"/>
        <end position="305"/>
    </location>
</feature>
<evidence type="ECO:0000259" key="4">
    <source>
        <dbReference type="Pfam" id="PF01420"/>
    </source>
</evidence>
<dbReference type="STRING" id="1280514.AXFE_09220"/>
<evidence type="ECO:0000313" key="6">
    <source>
        <dbReference type="Proteomes" id="UP000032360"/>
    </source>
</evidence>
<dbReference type="Proteomes" id="UP000032360">
    <property type="component" value="Unassembled WGS sequence"/>
</dbReference>
<dbReference type="OrthoDB" id="9798929at2"/>
<organism evidence="5 6">
    <name type="scientific">Acidithrix ferrooxidans</name>
    <dbReference type="NCBI Taxonomy" id="1280514"/>
    <lineage>
        <taxon>Bacteria</taxon>
        <taxon>Bacillati</taxon>
        <taxon>Actinomycetota</taxon>
        <taxon>Acidimicrobiia</taxon>
        <taxon>Acidimicrobiales</taxon>
        <taxon>Acidimicrobiaceae</taxon>
        <taxon>Acidithrix</taxon>
    </lineage>
</organism>
<dbReference type="InterPro" id="IPR052021">
    <property type="entry name" value="Type-I_RS_S_subunit"/>
</dbReference>
<dbReference type="RefSeq" id="WP_152625861.1">
    <property type="nucleotide sequence ID" value="NZ_JXYS01000023.1"/>
</dbReference>
<dbReference type="PANTHER" id="PTHR30408">
    <property type="entry name" value="TYPE-1 RESTRICTION ENZYME ECOKI SPECIFICITY PROTEIN"/>
    <property type="match status" value="1"/>
</dbReference>
<evidence type="ECO:0000256" key="3">
    <source>
        <dbReference type="ARBA" id="ARBA00023125"/>
    </source>
</evidence>
<dbReference type="CDD" id="cd17267">
    <property type="entry name" value="RMtype1_S_EcoAO83I-TRD1-CR1_like"/>
    <property type="match status" value="1"/>
</dbReference>
<evidence type="ECO:0000313" key="5">
    <source>
        <dbReference type="EMBL" id="KJF18177.1"/>
    </source>
</evidence>
<keyword evidence="2" id="KW-0680">Restriction system</keyword>
<dbReference type="SUPFAM" id="SSF116734">
    <property type="entry name" value="DNA methylase specificity domain"/>
    <property type="match status" value="2"/>
</dbReference>
<dbReference type="REBASE" id="114737">
    <property type="entry name" value="S.AfePyF3ORF9230P"/>
</dbReference>
<dbReference type="EMBL" id="JXYS01000023">
    <property type="protein sequence ID" value="KJF18177.1"/>
    <property type="molecule type" value="Genomic_DNA"/>
</dbReference>
<name>A0A0D8HK88_9ACTN</name>
<dbReference type="InterPro" id="IPR000055">
    <property type="entry name" value="Restrct_endonuc_typeI_TRD"/>
</dbReference>
<comment type="caution">
    <text evidence="5">The sequence shown here is derived from an EMBL/GenBank/DDBJ whole genome shotgun (WGS) entry which is preliminary data.</text>
</comment>
<dbReference type="Gene3D" id="3.90.220.20">
    <property type="entry name" value="DNA methylase specificity domains"/>
    <property type="match status" value="2"/>
</dbReference>
<dbReference type="PATRIC" id="fig|1280514.3.peg.1212"/>
<dbReference type="PANTHER" id="PTHR30408:SF12">
    <property type="entry name" value="TYPE I RESTRICTION ENZYME MJAVIII SPECIFICITY SUBUNIT"/>
    <property type="match status" value="1"/>
</dbReference>
<accession>A0A0D8HK88</accession>
<keyword evidence="3" id="KW-0238">DNA-binding</keyword>
<feature type="domain" description="Type I restriction modification DNA specificity" evidence="4">
    <location>
        <begin position="3"/>
        <end position="175"/>
    </location>
</feature>
<gene>
    <name evidence="5" type="ORF">AXFE_09220</name>
</gene>
<comment type="similarity">
    <text evidence="1">Belongs to the type-I restriction system S methylase family.</text>
</comment>
<proteinExistence type="inferred from homology"/>
<dbReference type="InterPro" id="IPR044946">
    <property type="entry name" value="Restrct_endonuc_typeI_TRD_sf"/>
</dbReference>